<feature type="domain" description="BTB" evidence="1">
    <location>
        <begin position="186"/>
        <end position="247"/>
    </location>
</feature>
<accession>A0AAV7XM72</accession>
<dbReference type="Gene3D" id="3.30.710.10">
    <property type="entry name" value="Potassium Channel Kv1.1, Chain A"/>
    <property type="match status" value="1"/>
</dbReference>
<organism evidence="2 3">
    <name type="scientific">Megalurothrips usitatus</name>
    <name type="common">bean blossom thrips</name>
    <dbReference type="NCBI Taxonomy" id="439358"/>
    <lineage>
        <taxon>Eukaryota</taxon>
        <taxon>Metazoa</taxon>
        <taxon>Ecdysozoa</taxon>
        <taxon>Arthropoda</taxon>
        <taxon>Hexapoda</taxon>
        <taxon>Insecta</taxon>
        <taxon>Pterygota</taxon>
        <taxon>Neoptera</taxon>
        <taxon>Paraneoptera</taxon>
        <taxon>Thysanoptera</taxon>
        <taxon>Terebrantia</taxon>
        <taxon>Thripoidea</taxon>
        <taxon>Thripidae</taxon>
        <taxon>Megalurothrips</taxon>
    </lineage>
</organism>
<comment type="caution">
    <text evidence="2">The sequence shown here is derived from an EMBL/GenBank/DDBJ whole genome shotgun (WGS) entry which is preliminary data.</text>
</comment>
<protein>
    <recommendedName>
        <fullName evidence="1">BTB domain-containing protein</fullName>
    </recommendedName>
</protein>
<dbReference type="InterPro" id="IPR011333">
    <property type="entry name" value="SKP1/BTB/POZ_sf"/>
</dbReference>
<sequence length="376" mass="42346">MSWPVMNLRRKVYSASQLYHVDRWCLICGQEVRHHFKAPSDSNTDLEWELIISVSESKWNEDNDPRMDISLKPKWANKQTTTKRKIYAEVTFTVDEHRKESATAKRYASLKFNMARISDGGYTDVLRSGVNGMGMPIKASLAKVVISIQLVYVDGPLEVITVNEPKFNPEDIPQKLGALLDSGKLCDVVFDVGGKEINAHRAILSAMSQTFAAMFEHDLSEKRTGRVVITDCEPDVFQTMIRYLYTGGEPAWKNRDTDFMLQLLLVADKYGLTDLRTMCLSRLLRCLTPDNAVPTFLAFQTLGLKTGEDLVFSYLRENSRSVLASDAWGAFLERDPRKAADLLVRVVSLSDAVPITLPSCLPSTPTQESAKRPRND</sequence>
<dbReference type="Pfam" id="PF00651">
    <property type="entry name" value="BTB"/>
    <property type="match status" value="1"/>
</dbReference>
<evidence type="ECO:0000313" key="3">
    <source>
        <dbReference type="Proteomes" id="UP001075354"/>
    </source>
</evidence>
<name>A0AAV7XM72_9NEOP</name>
<dbReference type="SMART" id="SM00225">
    <property type="entry name" value="BTB"/>
    <property type="match status" value="1"/>
</dbReference>
<proteinExistence type="predicted"/>
<dbReference type="AlphaFoldDB" id="A0AAV7XM72"/>
<dbReference type="SUPFAM" id="SSF54695">
    <property type="entry name" value="POZ domain"/>
    <property type="match status" value="1"/>
</dbReference>
<dbReference type="Proteomes" id="UP001075354">
    <property type="component" value="Chromosome 7"/>
</dbReference>
<reference evidence="2" key="1">
    <citation type="submission" date="2022-12" db="EMBL/GenBank/DDBJ databases">
        <title>Chromosome-level genome assembly of the bean flower thrips Megalurothrips usitatus.</title>
        <authorList>
            <person name="Ma L."/>
            <person name="Liu Q."/>
            <person name="Li H."/>
            <person name="Cai W."/>
        </authorList>
    </citation>
    <scope>NUCLEOTIDE SEQUENCE</scope>
    <source>
        <strain evidence="2">Cailab_2022a</strain>
    </source>
</reference>
<gene>
    <name evidence="2" type="ORF">ONE63_008955</name>
</gene>
<evidence type="ECO:0000259" key="1">
    <source>
        <dbReference type="PROSITE" id="PS50097"/>
    </source>
</evidence>
<dbReference type="PANTHER" id="PTHR24413">
    <property type="entry name" value="SPECKLE-TYPE POZ PROTEIN"/>
    <property type="match status" value="1"/>
</dbReference>
<dbReference type="InterPro" id="IPR000210">
    <property type="entry name" value="BTB/POZ_dom"/>
</dbReference>
<dbReference type="FunFam" id="3.30.710.10:FF:000159">
    <property type="entry name" value="Speckle-type POZ protein B"/>
    <property type="match status" value="1"/>
</dbReference>
<dbReference type="EMBL" id="JAPTSV010000007">
    <property type="protein sequence ID" value="KAJ1525747.1"/>
    <property type="molecule type" value="Genomic_DNA"/>
</dbReference>
<dbReference type="PROSITE" id="PS50097">
    <property type="entry name" value="BTB"/>
    <property type="match status" value="1"/>
</dbReference>
<keyword evidence="3" id="KW-1185">Reference proteome</keyword>
<evidence type="ECO:0000313" key="2">
    <source>
        <dbReference type="EMBL" id="KAJ1525747.1"/>
    </source>
</evidence>